<dbReference type="AlphaFoldDB" id="A0A518RI94"/>
<organism evidence="4 5">
    <name type="scientific">Sphingomonas suaedae</name>
    <dbReference type="NCBI Taxonomy" id="2599297"/>
    <lineage>
        <taxon>Bacteria</taxon>
        <taxon>Pseudomonadati</taxon>
        <taxon>Pseudomonadota</taxon>
        <taxon>Alphaproteobacteria</taxon>
        <taxon>Sphingomonadales</taxon>
        <taxon>Sphingomonadaceae</taxon>
        <taxon>Sphingomonas</taxon>
    </lineage>
</organism>
<dbReference type="Proteomes" id="UP000318055">
    <property type="component" value="Chromosome"/>
</dbReference>
<dbReference type="PROSITE" id="PS51740">
    <property type="entry name" value="SPOVT_ABRB"/>
    <property type="match status" value="1"/>
</dbReference>
<dbReference type="InterPro" id="IPR037914">
    <property type="entry name" value="SpoVT-AbrB_sf"/>
</dbReference>
<dbReference type="GO" id="GO:0003677">
    <property type="term" value="F:DNA binding"/>
    <property type="evidence" value="ECO:0007669"/>
    <property type="project" value="UniProtKB-UniRule"/>
</dbReference>
<dbReference type="SUPFAM" id="SSF89447">
    <property type="entry name" value="AbrB/MazE/MraZ-like"/>
    <property type="match status" value="1"/>
</dbReference>
<protein>
    <submittedName>
        <fullName evidence="4">AbrB/MazE/SpoVT family DNA-binding domain-containing protein</fullName>
    </submittedName>
</protein>
<dbReference type="SMART" id="SM00966">
    <property type="entry name" value="SpoVT_AbrB"/>
    <property type="match status" value="1"/>
</dbReference>
<reference evidence="4 5" key="1">
    <citation type="submission" date="2019-07" db="EMBL/GenBank/DDBJ databases">
        <title>Sphingomonas alkalisoli sp. nov., isolated from rhizosphere soil of Suaedae salsa.</title>
        <authorList>
            <person name="Zhang H."/>
            <person name="Xu L."/>
            <person name="Zhang J.-X."/>
            <person name="Sun J.-Q."/>
        </authorList>
    </citation>
    <scope>NUCLEOTIDE SEQUENCE [LARGE SCALE GENOMIC DNA]</scope>
    <source>
        <strain evidence="4 5">XS-10</strain>
    </source>
</reference>
<dbReference type="EMBL" id="CP042239">
    <property type="protein sequence ID" value="QDX27149.1"/>
    <property type="molecule type" value="Genomic_DNA"/>
</dbReference>
<accession>A0A518RI94</accession>
<evidence type="ECO:0000256" key="1">
    <source>
        <dbReference type="PROSITE-ProRule" id="PRU01076"/>
    </source>
</evidence>
<sequence length="87" mass="9554">MNAFTKLSDKGQVVVPKASRDRLGWQPGVELEVIESADSVTLRPRRGAGTLNVNDAVSRLRGMYRHEGQPVPIEQLSWSPELDDPGA</sequence>
<proteinExistence type="predicted"/>
<feature type="region of interest" description="Disordered" evidence="2">
    <location>
        <begin position="68"/>
        <end position="87"/>
    </location>
</feature>
<feature type="domain" description="SpoVT-AbrB" evidence="3">
    <location>
        <begin position="2"/>
        <end position="47"/>
    </location>
</feature>
<dbReference type="Gene3D" id="2.10.260.10">
    <property type="match status" value="1"/>
</dbReference>
<dbReference type="Pfam" id="PF04014">
    <property type="entry name" value="MazE_antitoxin"/>
    <property type="match status" value="1"/>
</dbReference>
<keyword evidence="1 4" id="KW-0238">DNA-binding</keyword>
<keyword evidence="5" id="KW-1185">Reference proteome</keyword>
<dbReference type="RefSeq" id="WP_145848440.1">
    <property type="nucleotide sequence ID" value="NZ_CP042239.1"/>
</dbReference>
<evidence type="ECO:0000256" key="2">
    <source>
        <dbReference type="SAM" id="MobiDB-lite"/>
    </source>
</evidence>
<dbReference type="InterPro" id="IPR007159">
    <property type="entry name" value="SpoVT-AbrB_dom"/>
</dbReference>
<gene>
    <name evidence="4" type="ORF">FPZ54_14825</name>
</gene>
<evidence type="ECO:0000259" key="3">
    <source>
        <dbReference type="PROSITE" id="PS51740"/>
    </source>
</evidence>
<name>A0A518RI94_9SPHN</name>
<evidence type="ECO:0000313" key="4">
    <source>
        <dbReference type="EMBL" id="QDX27149.1"/>
    </source>
</evidence>
<evidence type="ECO:0000313" key="5">
    <source>
        <dbReference type="Proteomes" id="UP000318055"/>
    </source>
</evidence>
<dbReference type="OrthoDB" id="7160352at2"/>
<dbReference type="KEGG" id="ssua:FPZ54_14825"/>
<dbReference type="NCBIfam" id="TIGR01439">
    <property type="entry name" value="lp_hng_hel_AbrB"/>
    <property type="match status" value="1"/>
</dbReference>